<dbReference type="InterPro" id="IPR025836">
    <property type="entry name" value="Zn_knuckle_CX2CX4HX4C"/>
</dbReference>
<feature type="compositionally biased region" description="Basic and acidic residues" evidence="3">
    <location>
        <begin position="290"/>
        <end position="315"/>
    </location>
</feature>
<evidence type="ECO:0000259" key="4">
    <source>
        <dbReference type="PROSITE" id="PS50158"/>
    </source>
</evidence>
<dbReference type="Gene3D" id="3.60.10.10">
    <property type="entry name" value="Endonuclease/exonuclease/phosphatase"/>
    <property type="match status" value="1"/>
</dbReference>
<evidence type="ECO:0000313" key="5">
    <source>
        <dbReference type="EnsemblPlants" id="AUR62009847-RA:cds"/>
    </source>
</evidence>
<sequence>MKDVWQPKHGVEISNIGKNMFMFQFHHWRDKYKVLEDQPWHFDRHALVLGETNDSTKPSDIPLHALPMWVRVYNLPLKGRLNLSNVEKIGNKLGTFVKMDNAAQVGIDKSIRIRVLIDVRKPLVKSVRLKMRGGLEESFDVRYEKPPIFCFYCGRMGHGVKECEECREIDEPEVSYGSWLKASPWKYNAAYKKSDGGQEGVSCARPLFITKPKQPVDKNTTRTHVHEVVSRLEGVGLNSGKHDNKIVQQKSDEFFTFTSGEKDEILLSTVTAKGSNNSTKKSQGKGWKRNPRDGDHSMSTDLKIAGEKRRERSEELSTDDLMDADINDRSKKRTHVSNSDHVASPTQWALVNALKRVVFLESPQLLFLSETRLKKHELEKVKNKLKFNAALTVECVGEGRKRSGGLALLWKNTLDVAILSFSQNHIDAWVNSHTHEGWRFTGIYGHPEDENKYKTGMLLKNLMDFTDDPWCCGGDFNLMLLSSEKQGGRAFNNEEAEILRDAIQFCQLEDMGYMGHDFTWTNNRGGSENVQERLDRFFANQAWKNNFPGSFLYRFEEMWFRDENCAEIVSHAWERGGDICSKIAFTSENLSAWSREKFGDFVKELKDCQARMEYLMSEVQSDEVIAQMRALDDRMDELERHEEQISAIFVDYFTDLFASNSHIEVEPVIAKVEEKVTDRQRTTLAAPFTADESKDI</sequence>
<dbReference type="GO" id="GO:0003824">
    <property type="term" value="F:catalytic activity"/>
    <property type="evidence" value="ECO:0007669"/>
    <property type="project" value="InterPro"/>
</dbReference>
<feature type="region of interest" description="Disordered" evidence="3">
    <location>
        <begin position="274"/>
        <end position="341"/>
    </location>
</feature>
<dbReference type="InterPro" id="IPR036691">
    <property type="entry name" value="Endo/exonu/phosph_ase_sf"/>
</dbReference>
<dbReference type="Proteomes" id="UP000596660">
    <property type="component" value="Unplaced"/>
</dbReference>
<feature type="compositionally biased region" description="Acidic residues" evidence="3">
    <location>
        <begin position="316"/>
        <end position="325"/>
    </location>
</feature>
<dbReference type="PANTHER" id="PTHR31286:SF167">
    <property type="entry name" value="OS09G0268800 PROTEIN"/>
    <property type="match status" value="1"/>
</dbReference>
<dbReference type="InterPro" id="IPR036875">
    <property type="entry name" value="Znf_CCHC_sf"/>
</dbReference>
<keyword evidence="1" id="KW-0479">Metal-binding</keyword>
<dbReference type="InterPro" id="IPR025558">
    <property type="entry name" value="DUF4283"/>
</dbReference>
<protein>
    <recommendedName>
        <fullName evidence="4">CCHC-type domain-containing protein</fullName>
    </recommendedName>
</protein>
<keyword evidence="1" id="KW-0863">Zinc-finger</keyword>
<keyword evidence="6" id="KW-1185">Reference proteome</keyword>
<dbReference type="Pfam" id="PF14111">
    <property type="entry name" value="DUF4283"/>
    <property type="match status" value="1"/>
</dbReference>
<dbReference type="InterPro" id="IPR005135">
    <property type="entry name" value="Endo/exonuclease/phosphatase"/>
</dbReference>
<dbReference type="EnsemblPlants" id="AUR62009847-RA">
    <property type="protein sequence ID" value="AUR62009847-RA:cds"/>
    <property type="gene ID" value="AUR62009847"/>
</dbReference>
<dbReference type="OMA" id="CARIDEC"/>
<accession>A0A803LDA8</accession>
<evidence type="ECO:0000256" key="3">
    <source>
        <dbReference type="SAM" id="MobiDB-lite"/>
    </source>
</evidence>
<dbReference type="PANTHER" id="PTHR31286">
    <property type="entry name" value="GLYCINE-RICH CELL WALL STRUCTURAL PROTEIN 1.8-LIKE"/>
    <property type="match status" value="1"/>
</dbReference>
<evidence type="ECO:0000256" key="2">
    <source>
        <dbReference type="SAM" id="Coils"/>
    </source>
</evidence>
<feature type="domain" description="CCHC-type" evidence="4">
    <location>
        <begin position="150"/>
        <end position="165"/>
    </location>
</feature>
<dbReference type="InterPro" id="IPR001878">
    <property type="entry name" value="Znf_CCHC"/>
</dbReference>
<keyword evidence="1" id="KW-0862">Zinc</keyword>
<name>A0A803LDA8_CHEQI</name>
<dbReference type="Gramene" id="AUR62009847-RA">
    <property type="protein sequence ID" value="AUR62009847-RA:cds"/>
    <property type="gene ID" value="AUR62009847"/>
</dbReference>
<reference evidence="5" key="2">
    <citation type="submission" date="2021-03" db="UniProtKB">
        <authorList>
            <consortium name="EnsemblPlants"/>
        </authorList>
    </citation>
    <scope>IDENTIFICATION</scope>
</reference>
<dbReference type="GO" id="GO:0003676">
    <property type="term" value="F:nucleic acid binding"/>
    <property type="evidence" value="ECO:0007669"/>
    <property type="project" value="InterPro"/>
</dbReference>
<feature type="coiled-coil region" evidence="2">
    <location>
        <begin position="621"/>
        <end position="648"/>
    </location>
</feature>
<dbReference type="SUPFAM" id="SSF57756">
    <property type="entry name" value="Retrovirus zinc finger-like domains"/>
    <property type="match status" value="1"/>
</dbReference>
<dbReference type="SUPFAM" id="SSF56219">
    <property type="entry name" value="DNase I-like"/>
    <property type="match status" value="1"/>
</dbReference>
<reference evidence="5" key="1">
    <citation type="journal article" date="2017" name="Nature">
        <title>The genome of Chenopodium quinoa.</title>
        <authorList>
            <person name="Jarvis D.E."/>
            <person name="Ho Y.S."/>
            <person name="Lightfoot D.J."/>
            <person name="Schmoeckel S.M."/>
            <person name="Li B."/>
            <person name="Borm T.J.A."/>
            <person name="Ohyanagi H."/>
            <person name="Mineta K."/>
            <person name="Michell C.T."/>
            <person name="Saber N."/>
            <person name="Kharbatia N.M."/>
            <person name="Rupper R.R."/>
            <person name="Sharp A.R."/>
            <person name="Dally N."/>
            <person name="Boughton B.A."/>
            <person name="Woo Y.H."/>
            <person name="Gao G."/>
            <person name="Schijlen E.G.W.M."/>
            <person name="Guo X."/>
            <person name="Momin A.A."/>
            <person name="Negrao S."/>
            <person name="Al-Babili S."/>
            <person name="Gehring C."/>
            <person name="Roessner U."/>
            <person name="Jung C."/>
            <person name="Murphy K."/>
            <person name="Arold S.T."/>
            <person name="Gojobori T."/>
            <person name="van der Linden C.G."/>
            <person name="van Loo E.N."/>
            <person name="Jellen E.N."/>
            <person name="Maughan P.J."/>
            <person name="Tester M."/>
        </authorList>
    </citation>
    <scope>NUCLEOTIDE SEQUENCE [LARGE SCALE GENOMIC DNA]</scope>
    <source>
        <strain evidence="5">cv. PI 614886</strain>
    </source>
</reference>
<dbReference type="Pfam" id="PF14392">
    <property type="entry name" value="zf-CCHC_4"/>
    <property type="match status" value="1"/>
</dbReference>
<dbReference type="AlphaFoldDB" id="A0A803LDA8"/>
<organism evidence="5 6">
    <name type="scientific">Chenopodium quinoa</name>
    <name type="common">Quinoa</name>
    <dbReference type="NCBI Taxonomy" id="63459"/>
    <lineage>
        <taxon>Eukaryota</taxon>
        <taxon>Viridiplantae</taxon>
        <taxon>Streptophyta</taxon>
        <taxon>Embryophyta</taxon>
        <taxon>Tracheophyta</taxon>
        <taxon>Spermatophyta</taxon>
        <taxon>Magnoliopsida</taxon>
        <taxon>eudicotyledons</taxon>
        <taxon>Gunneridae</taxon>
        <taxon>Pentapetalae</taxon>
        <taxon>Caryophyllales</taxon>
        <taxon>Chenopodiaceae</taxon>
        <taxon>Chenopodioideae</taxon>
        <taxon>Atripliceae</taxon>
        <taxon>Chenopodium</taxon>
    </lineage>
</organism>
<dbReference type="GO" id="GO:0008270">
    <property type="term" value="F:zinc ion binding"/>
    <property type="evidence" value="ECO:0007669"/>
    <property type="project" value="UniProtKB-KW"/>
</dbReference>
<evidence type="ECO:0000313" key="6">
    <source>
        <dbReference type="Proteomes" id="UP000596660"/>
    </source>
</evidence>
<dbReference type="InterPro" id="IPR040256">
    <property type="entry name" value="At4g02000-like"/>
</dbReference>
<proteinExistence type="predicted"/>
<dbReference type="Pfam" id="PF03372">
    <property type="entry name" value="Exo_endo_phos"/>
    <property type="match status" value="1"/>
</dbReference>
<keyword evidence="2" id="KW-0175">Coiled coil</keyword>
<dbReference type="PROSITE" id="PS50158">
    <property type="entry name" value="ZF_CCHC"/>
    <property type="match status" value="1"/>
</dbReference>
<evidence type="ECO:0000256" key="1">
    <source>
        <dbReference type="PROSITE-ProRule" id="PRU00047"/>
    </source>
</evidence>